<evidence type="ECO:0000313" key="1">
    <source>
        <dbReference type="EMBL" id="ARD84617.1"/>
    </source>
</evidence>
<dbReference type="Proteomes" id="UP000546917">
    <property type="component" value="Unassembled WGS sequence"/>
</dbReference>
<evidence type="ECO:0000313" key="2">
    <source>
        <dbReference type="EMBL" id="NOL60622.1"/>
    </source>
</evidence>
<dbReference type="OrthoDB" id="55517at2157"/>
<dbReference type="GeneID" id="84217334"/>
<dbReference type="EMBL" id="CP015363">
    <property type="protein sequence ID" value="ARD84617.1"/>
    <property type="molecule type" value="Genomic_DNA"/>
</dbReference>
<keyword evidence="3" id="KW-1185">Reference proteome</keyword>
<dbReference type="RefSeq" id="WP_081141824.1">
    <property type="nucleotide sequence ID" value="NZ_CP015363.1"/>
</dbReference>
<name>A0A1V0N3G1_9ARCH</name>
<reference evidence="1 3" key="1">
    <citation type="submission" date="2011-10" db="EMBL/GenBank/DDBJ databases">
        <title>Metabolic and evolutionary patterns in the extreme acidophile Ferroplasma acidiphilum.</title>
        <authorList>
            <person name="Golyshina O.V."/>
            <person name="Kozyavkin S.A."/>
            <person name="Tatusov R.L."/>
            <person name="Slesarev A.I."/>
            <person name="Golyshin P.N."/>
        </authorList>
    </citation>
    <scope>NUCLEOTIDE SEQUENCE [LARGE SCALE GENOMIC DNA]</scope>
    <source>
        <strain evidence="1">Berkeley</strain>
        <strain evidence="3">Y</strain>
    </source>
</reference>
<dbReference type="AlphaFoldDB" id="A0A1V0N3G1"/>
<reference evidence="2 4" key="2">
    <citation type="submission" date="2020-05" db="EMBL/GenBank/DDBJ databases">
        <authorList>
            <person name="Zhang R."/>
        </authorList>
    </citation>
    <scope>NUCLEOTIDE SEQUENCE [LARGE SCALE GENOMIC DNA]</scope>
    <source>
        <strain evidence="2 4">DSM 28986</strain>
    </source>
</reference>
<evidence type="ECO:0000313" key="3">
    <source>
        <dbReference type="Proteomes" id="UP000192050"/>
    </source>
</evidence>
<protein>
    <submittedName>
        <fullName evidence="1">Uncharacterized protein</fullName>
    </submittedName>
</protein>
<dbReference type="STRING" id="74969.FAD_0711"/>
<dbReference type="Proteomes" id="UP000192050">
    <property type="component" value="Chromosome"/>
</dbReference>
<accession>A0A1V0N3G1</accession>
<dbReference type="KEGG" id="fai:FAD_0711"/>
<evidence type="ECO:0000313" key="4">
    <source>
        <dbReference type="Proteomes" id="UP000546917"/>
    </source>
</evidence>
<dbReference type="EMBL" id="JABGBP010000265">
    <property type="protein sequence ID" value="NOL60622.1"/>
    <property type="molecule type" value="Genomic_DNA"/>
</dbReference>
<organism evidence="1 3">
    <name type="scientific">Ferroplasma acidiphilum</name>
    <dbReference type="NCBI Taxonomy" id="74969"/>
    <lineage>
        <taxon>Archaea</taxon>
        <taxon>Methanobacteriati</taxon>
        <taxon>Thermoplasmatota</taxon>
        <taxon>Thermoplasmata</taxon>
        <taxon>Thermoplasmatales</taxon>
        <taxon>Ferroplasmaceae</taxon>
        <taxon>Ferroplasma</taxon>
    </lineage>
</organism>
<sequence length="94" mass="10975">MKPNINFETLKNYVMENSSYRLYTDGDKFDLHFVPNAPEAEAHFPEGESVEHVMYGYIEDGVAYFTKFVTISAFGKTEMDMIDDDPVMEWLKYI</sequence>
<gene>
    <name evidence="1" type="ORF">FAD_0711</name>
    <name evidence="2" type="ORF">HLB00_07240</name>
</gene>
<proteinExistence type="predicted"/>